<keyword evidence="2" id="KW-1185">Reference proteome</keyword>
<accession>A0A562BRJ4</accession>
<dbReference type="EMBL" id="VLJN01000007">
    <property type="protein sequence ID" value="TWG87898.1"/>
    <property type="molecule type" value="Genomic_DNA"/>
</dbReference>
<proteinExistence type="predicted"/>
<organism evidence="1 2">
    <name type="scientific">Cupriavidus gilardii J11</name>
    <dbReference type="NCBI Taxonomy" id="936133"/>
    <lineage>
        <taxon>Bacteria</taxon>
        <taxon>Pseudomonadati</taxon>
        <taxon>Pseudomonadota</taxon>
        <taxon>Betaproteobacteria</taxon>
        <taxon>Burkholderiales</taxon>
        <taxon>Burkholderiaceae</taxon>
        <taxon>Cupriavidus</taxon>
    </lineage>
</organism>
<comment type="caution">
    <text evidence="1">The sequence shown here is derived from an EMBL/GenBank/DDBJ whole genome shotgun (WGS) entry which is preliminary data.</text>
</comment>
<protein>
    <submittedName>
        <fullName evidence="1">Uncharacterized protein</fullName>
    </submittedName>
</protein>
<gene>
    <name evidence="1" type="ORF">L602_001500000310</name>
</gene>
<evidence type="ECO:0000313" key="2">
    <source>
        <dbReference type="Proteomes" id="UP000318141"/>
    </source>
</evidence>
<name>A0A562BRJ4_9BURK</name>
<reference evidence="1 2" key="1">
    <citation type="submission" date="2019-07" db="EMBL/GenBank/DDBJ databases">
        <title>Genome sequencing of lignin-degrading bacterial isolates.</title>
        <authorList>
            <person name="Gladden J."/>
        </authorList>
    </citation>
    <scope>NUCLEOTIDE SEQUENCE [LARGE SCALE GENOMIC DNA]</scope>
    <source>
        <strain evidence="1 2">J11</strain>
    </source>
</reference>
<dbReference type="AlphaFoldDB" id="A0A562BRJ4"/>
<dbReference type="Proteomes" id="UP000318141">
    <property type="component" value="Unassembled WGS sequence"/>
</dbReference>
<evidence type="ECO:0000313" key="1">
    <source>
        <dbReference type="EMBL" id="TWG87898.1"/>
    </source>
</evidence>
<sequence length="50" mass="5508">MYVIAIGPRSETRTTLAGVLHLLNDGRGERPVPRLEDLSVRHVEGVPSRS</sequence>